<gene>
    <name evidence="1" type="ORF">SAMN02745823_01890</name>
</gene>
<dbReference type="Proteomes" id="UP000183995">
    <property type="component" value="Unassembled WGS sequence"/>
</dbReference>
<keyword evidence="2" id="KW-1185">Reference proteome</keyword>
<dbReference type="EMBL" id="FQXV01000005">
    <property type="protein sequence ID" value="SHI00196.1"/>
    <property type="molecule type" value="Genomic_DNA"/>
</dbReference>
<dbReference type="AlphaFoldDB" id="A0A1M5XKB7"/>
<dbReference type="OrthoDB" id="2971178at2"/>
<protein>
    <submittedName>
        <fullName evidence="1">Uncharacterized protein</fullName>
    </submittedName>
</protein>
<accession>A0A1M5XKB7</accession>
<dbReference type="RefSeq" id="WP_073078089.1">
    <property type="nucleotide sequence ID" value="NZ_FQXV01000005.1"/>
</dbReference>
<organism evidence="1 2">
    <name type="scientific">Sporobacter termitidis DSM 10068</name>
    <dbReference type="NCBI Taxonomy" id="1123282"/>
    <lineage>
        <taxon>Bacteria</taxon>
        <taxon>Bacillati</taxon>
        <taxon>Bacillota</taxon>
        <taxon>Clostridia</taxon>
        <taxon>Eubacteriales</taxon>
        <taxon>Oscillospiraceae</taxon>
        <taxon>Sporobacter</taxon>
    </lineage>
</organism>
<sequence>MIVRYKNDGTYVPYALSGGVLSFNNGALTVDLPAQARDWPVQLDISENQDGALVLGPARRYVAQVGIPARITAIEKGPADAFGFPQLKKVTAPTDTAQVVLTLWALEV</sequence>
<dbReference type="STRING" id="1123282.SAMN02745823_01890"/>
<evidence type="ECO:0000313" key="2">
    <source>
        <dbReference type="Proteomes" id="UP000183995"/>
    </source>
</evidence>
<evidence type="ECO:0000313" key="1">
    <source>
        <dbReference type="EMBL" id="SHI00196.1"/>
    </source>
</evidence>
<proteinExistence type="predicted"/>
<name>A0A1M5XKB7_9FIRM</name>
<reference evidence="1 2" key="1">
    <citation type="submission" date="2016-11" db="EMBL/GenBank/DDBJ databases">
        <authorList>
            <person name="Jaros S."/>
            <person name="Januszkiewicz K."/>
            <person name="Wedrychowicz H."/>
        </authorList>
    </citation>
    <scope>NUCLEOTIDE SEQUENCE [LARGE SCALE GENOMIC DNA]</scope>
    <source>
        <strain evidence="1 2">DSM 10068</strain>
    </source>
</reference>